<name>A0ACB6SHH9_9PLEO</name>
<proteinExistence type="predicted"/>
<evidence type="ECO:0000313" key="1">
    <source>
        <dbReference type="EMBL" id="KAF2633801.1"/>
    </source>
</evidence>
<dbReference type="EMBL" id="MU006701">
    <property type="protein sequence ID" value="KAF2633801.1"/>
    <property type="molecule type" value="Genomic_DNA"/>
</dbReference>
<organism evidence="1 2">
    <name type="scientific">Macroventuria anomochaeta</name>
    <dbReference type="NCBI Taxonomy" id="301207"/>
    <lineage>
        <taxon>Eukaryota</taxon>
        <taxon>Fungi</taxon>
        <taxon>Dikarya</taxon>
        <taxon>Ascomycota</taxon>
        <taxon>Pezizomycotina</taxon>
        <taxon>Dothideomycetes</taxon>
        <taxon>Pleosporomycetidae</taxon>
        <taxon>Pleosporales</taxon>
        <taxon>Pleosporineae</taxon>
        <taxon>Didymellaceae</taxon>
        <taxon>Macroventuria</taxon>
    </lineage>
</organism>
<dbReference type="Proteomes" id="UP000799754">
    <property type="component" value="Unassembled WGS sequence"/>
</dbReference>
<accession>A0ACB6SHH9</accession>
<protein>
    <submittedName>
        <fullName evidence="1">Uncharacterized protein</fullName>
    </submittedName>
</protein>
<sequence>MSSFSVALLVAEILYLKSCEHYAADHPMPLHRLLAQRKRLAGVGDGRRAQRECDHSCQKRTRVEGCFEVDALEKDSNVKRFLKNGGIGRADSTRGDRSLWLVNWIFGNGRKTSLVPDAEDQEVEPNPEEYGWQARNDIRSLVGLGLRRAEGKASE</sequence>
<comment type="caution">
    <text evidence="1">The sequence shown here is derived from an EMBL/GenBank/DDBJ whole genome shotgun (WGS) entry which is preliminary data.</text>
</comment>
<gene>
    <name evidence="1" type="ORF">BU25DRAFT_416952</name>
</gene>
<reference evidence="1" key="1">
    <citation type="journal article" date="2020" name="Stud. Mycol.">
        <title>101 Dothideomycetes genomes: a test case for predicting lifestyles and emergence of pathogens.</title>
        <authorList>
            <person name="Haridas S."/>
            <person name="Albert R."/>
            <person name="Binder M."/>
            <person name="Bloem J."/>
            <person name="Labutti K."/>
            <person name="Salamov A."/>
            <person name="Andreopoulos B."/>
            <person name="Baker S."/>
            <person name="Barry K."/>
            <person name="Bills G."/>
            <person name="Bluhm B."/>
            <person name="Cannon C."/>
            <person name="Castanera R."/>
            <person name="Culley D."/>
            <person name="Daum C."/>
            <person name="Ezra D."/>
            <person name="Gonzalez J."/>
            <person name="Henrissat B."/>
            <person name="Kuo A."/>
            <person name="Liang C."/>
            <person name="Lipzen A."/>
            <person name="Lutzoni F."/>
            <person name="Magnuson J."/>
            <person name="Mondo S."/>
            <person name="Nolan M."/>
            <person name="Ohm R."/>
            <person name="Pangilinan J."/>
            <person name="Park H.-J."/>
            <person name="Ramirez L."/>
            <person name="Alfaro M."/>
            <person name="Sun H."/>
            <person name="Tritt A."/>
            <person name="Yoshinaga Y."/>
            <person name="Zwiers L.-H."/>
            <person name="Turgeon B."/>
            <person name="Goodwin S."/>
            <person name="Spatafora J."/>
            <person name="Crous P."/>
            <person name="Grigoriev I."/>
        </authorList>
    </citation>
    <scope>NUCLEOTIDE SEQUENCE</scope>
    <source>
        <strain evidence="1">CBS 525.71</strain>
    </source>
</reference>
<keyword evidence="2" id="KW-1185">Reference proteome</keyword>
<evidence type="ECO:0000313" key="2">
    <source>
        <dbReference type="Proteomes" id="UP000799754"/>
    </source>
</evidence>